<gene>
    <name evidence="2" type="ORF">M5K25_026419</name>
</gene>
<dbReference type="Gene3D" id="3.60.10.10">
    <property type="entry name" value="Endonuclease/exonuclease/phosphatase"/>
    <property type="match status" value="1"/>
</dbReference>
<dbReference type="AlphaFoldDB" id="A0ABD0TXB2"/>
<evidence type="ECO:0000313" key="2">
    <source>
        <dbReference type="EMBL" id="KAL0904327.1"/>
    </source>
</evidence>
<dbReference type="EMBL" id="JANQDX010000019">
    <property type="protein sequence ID" value="KAL0904327.1"/>
    <property type="molecule type" value="Genomic_DNA"/>
</dbReference>
<evidence type="ECO:0000313" key="3">
    <source>
        <dbReference type="Proteomes" id="UP001552299"/>
    </source>
</evidence>
<dbReference type="InterPro" id="IPR036691">
    <property type="entry name" value="Endo/exonu/phosph_ase_sf"/>
</dbReference>
<reference evidence="2 3" key="1">
    <citation type="journal article" date="2024" name="Plant Biotechnol. J.">
        <title>Dendrobium thyrsiflorum genome and its molecular insights into genes involved in important horticultural traits.</title>
        <authorList>
            <person name="Chen B."/>
            <person name="Wang J.Y."/>
            <person name="Zheng P.J."/>
            <person name="Li K.L."/>
            <person name="Liang Y.M."/>
            <person name="Chen X.F."/>
            <person name="Zhang C."/>
            <person name="Zhao X."/>
            <person name="He X."/>
            <person name="Zhang G.Q."/>
            <person name="Liu Z.J."/>
            <person name="Xu Q."/>
        </authorList>
    </citation>
    <scope>NUCLEOTIDE SEQUENCE [LARGE SCALE GENOMIC DNA]</scope>
    <source>
        <strain evidence="2">GZMU011</strain>
    </source>
</reference>
<dbReference type="Pfam" id="PF14223">
    <property type="entry name" value="Retrotran_gag_2"/>
    <property type="match status" value="1"/>
</dbReference>
<comment type="caution">
    <text evidence="2">The sequence shown here is derived from an EMBL/GenBank/DDBJ whole genome shotgun (WGS) entry which is preliminary data.</text>
</comment>
<sequence length="544" mass="61797">MDGRFTALEEMMKKMLEDKQKTTTSETTGGHRRGGNPNPFRGRENPKVEVLEGDDGMPPLEPLSREERSIGFERRVANFSGKRKDFNHKGAEFERGRGGSEERGSLEEFACCFSEIDRNYLKSTKIRLPRRSKLRRYDAVALVGSVLWFCKIPELNSPRCSRSAIGALIALWWQSTLELLFNDFGDRVAQLLHVESVVPFFPKNICSIQQQILIVNTHLLFPHDYTLCIVRLHQVYKILQSIESYKNEHKLDPLPIILCGDWNGSKRGHVYKFLRSQGFVSSYDVAHHYSDSDADAHKWVSHRNHRGNICGVDFIWLLNPNMHRKPLRTSWNEALFGIIKVSCSHFLMVLEQELNIATKHPSSNGAIANGFEGHQNSSSPPPTRLLLQPGNTTTLNPVYTQWLVVDQNLAAAICSTISAAILTYVLHLERCSDIWNTLELRLQASNRSRVIQLKNELHNITMKDLTMQQYLNNIKTLVDNIAAAGLKIDAEDILLYTLNGLPPSYKAFKTSIRTKVSPISLENLYSLLLSEEINLAAEQSREQS</sequence>
<keyword evidence="3" id="KW-1185">Reference proteome</keyword>
<proteinExistence type="predicted"/>
<evidence type="ECO:0000256" key="1">
    <source>
        <dbReference type="SAM" id="MobiDB-lite"/>
    </source>
</evidence>
<dbReference type="PANTHER" id="PTHR47481:SF21">
    <property type="entry name" value="BASIC-LEUCINE ZIPPER TRANSCRIPTION FACTOR Q-RELATED"/>
    <property type="match status" value="1"/>
</dbReference>
<dbReference type="SUPFAM" id="SSF56219">
    <property type="entry name" value="DNase I-like"/>
    <property type="match status" value="1"/>
</dbReference>
<dbReference type="PANTHER" id="PTHR47481">
    <property type="match status" value="1"/>
</dbReference>
<feature type="region of interest" description="Disordered" evidence="1">
    <location>
        <begin position="13"/>
        <end position="63"/>
    </location>
</feature>
<name>A0ABD0TXB2_DENTH</name>
<dbReference type="Proteomes" id="UP001552299">
    <property type="component" value="Unassembled WGS sequence"/>
</dbReference>
<feature type="compositionally biased region" description="Basic and acidic residues" evidence="1">
    <location>
        <begin position="41"/>
        <end position="50"/>
    </location>
</feature>
<organism evidence="2 3">
    <name type="scientific">Dendrobium thyrsiflorum</name>
    <name type="common">Pinecone-like raceme dendrobium</name>
    <name type="synonym">Orchid</name>
    <dbReference type="NCBI Taxonomy" id="117978"/>
    <lineage>
        <taxon>Eukaryota</taxon>
        <taxon>Viridiplantae</taxon>
        <taxon>Streptophyta</taxon>
        <taxon>Embryophyta</taxon>
        <taxon>Tracheophyta</taxon>
        <taxon>Spermatophyta</taxon>
        <taxon>Magnoliopsida</taxon>
        <taxon>Liliopsida</taxon>
        <taxon>Asparagales</taxon>
        <taxon>Orchidaceae</taxon>
        <taxon>Epidendroideae</taxon>
        <taxon>Malaxideae</taxon>
        <taxon>Dendrobiinae</taxon>
        <taxon>Dendrobium</taxon>
    </lineage>
</organism>
<accession>A0ABD0TXB2</accession>
<protein>
    <submittedName>
        <fullName evidence="2">Uncharacterized protein</fullName>
    </submittedName>
</protein>